<dbReference type="GO" id="GO:0016787">
    <property type="term" value="F:hydrolase activity"/>
    <property type="evidence" value="ECO:0007669"/>
    <property type="project" value="UniProtKB-KW"/>
</dbReference>
<accession>A0A917AU96</accession>
<keyword evidence="2" id="KW-1185">Reference proteome</keyword>
<evidence type="ECO:0000313" key="2">
    <source>
        <dbReference type="Proteomes" id="UP000633136"/>
    </source>
</evidence>
<dbReference type="EMBL" id="BMIS01000009">
    <property type="protein sequence ID" value="GGE73542.1"/>
    <property type="molecule type" value="Genomic_DNA"/>
</dbReference>
<reference evidence="1" key="2">
    <citation type="submission" date="2020-09" db="EMBL/GenBank/DDBJ databases">
        <authorList>
            <person name="Sun Q."/>
            <person name="Zhou Y."/>
        </authorList>
    </citation>
    <scope>NUCLEOTIDE SEQUENCE</scope>
    <source>
        <strain evidence="1">CGMCC 1.15388</strain>
    </source>
</reference>
<comment type="caution">
    <text evidence="1">The sequence shown here is derived from an EMBL/GenBank/DDBJ whole genome shotgun (WGS) entry which is preliminary data.</text>
</comment>
<dbReference type="AlphaFoldDB" id="A0A917AU96"/>
<sequence>MPDPMSPHAAARISAEQAEVQLLGTEYLHRGNPRQRRAAAVLEELGVGDLPGVREWALAGTIPLGVDLPESDLDVLVCTSEVAAAREELTEQFGQLSQFAAWAHSAEAGAWCVTFESQGFLIEFFLQDRALAEQRAFRHLVAEYVLLQRHGAAFRQEIFQLKQSGLKTEPAFAQALNLDGDPYLALLDPALLD</sequence>
<evidence type="ECO:0000313" key="1">
    <source>
        <dbReference type="EMBL" id="GGE73542.1"/>
    </source>
</evidence>
<reference evidence="1" key="1">
    <citation type="journal article" date="2014" name="Int. J. Syst. Evol. Microbiol.">
        <title>Complete genome sequence of Corynebacterium casei LMG S-19264T (=DSM 44701T), isolated from a smear-ripened cheese.</title>
        <authorList>
            <consortium name="US DOE Joint Genome Institute (JGI-PGF)"/>
            <person name="Walter F."/>
            <person name="Albersmeier A."/>
            <person name="Kalinowski J."/>
            <person name="Ruckert C."/>
        </authorList>
    </citation>
    <scope>NUCLEOTIDE SEQUENCE</scope>
    <source>
        <strain evidence="1">CGMCC 1.15388</strain>
    </source>
</reference>
<name>A0A917AU96_9MICC</name>
<dbReference type="Proteomes" id="UP000633136">
    <property type="component" value="Unassembled WGS sequence"/>
</dbReference>
<dbReference type="RefSeq" id="WP_188685453.1">
    <property type="nucleotide sequence ID" value="NZ_BMIS01000009.1"/>
</dbReference>
<dbReference type="InterPro" id="IPR025365">
    <property type="entry name" value="DUF4269"/>
</dbReference>
<protein>
    <submittedName>
        <fullName evidence="1">Alpha/beta hydrolase</fullName>
    </submittedName>
</protein>
<dbReference type="Pfam" id="PF14091">
    <property type="entry name" value="DUF4269"/>
    <property type="match status" value="1"/>
</dbReference>
<proteinExistence type="predicted"/>
<keyword evidence="1" id="KW-0378">Hydrolase</keyword>
<gene>
    <name evidence="1" type="ORF">GCM10011401_20900</name>
</gene>
<organism evidence="1 2">
    <name type="scientific">Nesterenkonia cremea</name>
    <dbReference type="NCBI Taxonomy" id="1882340"/>
    <lineage>
        <taxon>Bacteria</taxon>
        <taxon>Bacillati</taxon>
        <taxon>Actinomycetota</taxon>
        <taxon>Actinomycetes</taxon>
        <taxon>Micrococcales</taxon>
        <taxon>Micrococcaceae</taxon>
        <taxon>Nesterenkonia</taxon>
    </lineage>
</organism>